<accession>A0A8J6GX83</accession>
<dbReference type="EMBL" id="JAATJU010015746">
    <property type="protein sequence ID" value="KAH0517518.1"/>
    <property type="molecule type" value="Genomic_DNA"/>
</dbReference>
<dbReference type="PANTHER" id="PTHR31813">
    <property type="entry name" value="PROLINE-RICH PROTEIN 23B"/>
    <property type="match status" value="1"/>
</dbReference>
<dbReference type="InterPro" id="IPR018903">
    <property type="entry name" value="PRR23"/>
</dbReference>
<dbReference type="PANTHER" id="PTHR31813:SF9">
    <property type="entry name" value="RIKEN CDNA 7420426K07 GENE"/>
    <property type="match status" value="1"/>
</dbReference>
<comment type="caution">
    <text evidence="3">The sequence shown here is derived from an EMBL/GenBank/DDBJ whole genome shotgun (WGS) entry which is preliminary data.</text>
</comment>
<evidence type="ECO:0000313" key="3">
    <source>
        <dbReference type="EMBL" id="KAH0517518.1"/>
    </source>
</evidence>
<evidence type="ECO:0000256" key="1">
    <source>
        <dbReference type="ARBA" id="ARBA00009113"/>
    </source>
</evidence>
<feature type="compositionally biased region" description="Basic residues" evidence="2">
    <location>
        <begin position="258"/>
        <end position="269"/>
    </location>
</feature>
<feature type="compositionally biased region" description="Pro residues" evidence="2">
    <location>
        <begin position="230"/>
        <end position="245"/>
    </location>
</feature>
<reference evidence="3" key="1">
    <citation type="submission" date="2020-03" db="EMBL/GenBank/DDBJ databases">
        <title>Studies in the Genomics of Life Span.</title>
        <authorList>
            <person name="Glass D."/>
        </authorList>
    </citation>
    <scope>NUCLEOTIDE SEQUENCE</scope>
    <source>
        <strain evidence="3">LTLLF</strain>
        <tissue evidence="3">Muscle</tissue>
    </source>
</reference>
<name>A0A8J6GX83_MICOH</name>
<sequence>MLGKAPESPNAYQMPRWAPQPEEAHPAKRRCLQEPAGLGSLLVQPDLEESARPASEELTSMVFVPTGCAVKLHQEGIDLLLEPDPGSVMQVSLPGHTLLLVPEDLQASSQHGQPVFWPAAMQEAAVLDMPQDHHVCALHQGFNSASLPYIQGFANVPGPHEDTQEDFVMPLMNDPSLVAPDILSPFRGMFSPMFPCRMPYPWSENCPPSAGRYAPWSVWSLQDSILGPLPGSPLQPLPPSPPPSPEEQASGSRQKPPMVRRKAQRRLVF</sequence>
<protein>
    <submittedName>
        <fullName evidence="3">Proline-rich protein 23A3</fullName>
    </submittedName>
</protein>
<feature type="region of interest" description="Disordered" evidence="2">
    <location>
        <begin position="1"/>
        <end position="31"/>
    </location>
</feature>
<organism evidence="3 4">
    <name type="scientific">Microtus ochrogaster</name>
    <name type="common">Prairie vole</name>
    <dbReference type="NCBI Taxonomy" id="79684"/>
    <lineage>
        <taxon>Eukaryota</taxon>
        <taxon>Metazoa</taxon>
        <taxon>Chordata</taxon>
        <taxon>Craniata</taxon>
        <taxon>Vertebrata</taxon>
        <taxon>Euteleostomi</taxon>
        <taxon>Mammalia</taxon>
        <taxon>Eutheria</taxon>
        <taxon>Euarchontoglires</taxon>
        <taxon>Glires</taxon>
        <taxon>Rodentia</taxon>
        <taxon>Myomorpha</taxon>
        <taxon>Muroidea</taxon>
        <taxon>Cricetidae</taxon>
        <taxon>Arvicolinae</taxon>
        <taxon>Microtus</taxon>
    </lineage>
</organism>
<dbReference type="Pfam" id="PF10630">
    <property type="entry name" value="DUF2476"/>
    <property type="match status" value="1"/>
</dbReference>
<gene>
    <name evidence="3" type="ORF">LTLLF_120235</name>
</gene>
<proteinExistence type="inferred from homology"/>
<evidence type="ECO:0000256" key="2">
    <source>
        <dbReference type="SAM" id="MobiDB-lite"/>
    </source>
</evidence>
<evidence type="ECO:0000313" key="4">
    <source>
        <dbReference type="Proteomes" id="UP000710432"/>
    </source>
</evidence>
<feature type="region of interest" description="Disordered" evidence="2">
    <location>
        <begin position="227"/>
        <end position="269"/>
    </location>
</feature>
<comment type="similarity">
    <text evidence="1">Belongs to the PRR23 family.</text>
</comment>
<dbReference type="AlphaFoldDB" id="A0A8J6GX83"/>
<dbReference type="Proteomes" id="UP000710432">
    <property type="component" value="Unassembled WGS sequence"/>
</dbReference>